<name>A0ACB9I0T3_9ASTR</name>
<sequence length="95" mass="10651">MINSSMDSSSPSSVRGKSKAHKILNQKKLMPEHRRAHGFIVFTSAGNVLSKNQRRKEVENFLDLEPERPVTTAKKSKKDDEHSQGSSTTGKKKMI</sequence>
<accession>A0ACB9I0T3</accession>
<organism evidence="1 2">
    <name type="scientific">Smallanthus sonchifolius</name>
    <dbReference type="NCBI Taxonomy" id="185202"/>
    <lineage>
        <taxon>Eukaryota</taxon>
        <taxon>Viridiplantae</taxon>
        <taxon>Streptophyta</taxon>
        <taxon>Embryophyta</taxon>
        <taxon>Tracheophyta</taxon>
        <taxon>Spermatophyta</taxon>
        <taxon>Magnoliopsida</taxon>
        <taxon>eudicotyledons</taxon>
        <taxon>Gunneridae</taxon>
        <taxon>Pentapetalae</taxon>
        <taxon>asterids</taxon>
        <taxon>campanulids</taxon>
        <taxon>Asterales</taxon>
        <taxon>Asteraceae</taxon>
        <taxon>Asteroideae</taxon>
        <taxon>Heliantheae alliance</taxon>
        <taxon>Millerieae</taxon>
        <taxon>Smallanthus</taxon>
    </lineage>
</organism>
<dbReference type="Proteomes" id="UP001056120">
    <property type="component" value="Linkage Group LG10"/>
</dbReference>
<keyword evidence="2" id="KW-1185">Reference proteome</keyword>
<comment type="caution">
    <text evidence="1">The sequence shown here is derived from an EMBL/GenBank/DDBJ whole genome shotgun (WGS) entry which is preliminary data.</text>
</comment>
<dbReference type="EMBL" id="CM042027">
    <property type="protein sequence ID" value="KAI3801407.1"/>
    <property type="molecule type" value="Genomic_DNA"/>
</dbReference>
<protein>
    <submittedName>
        <fullName evidence="1">Uncharacterized protein</fullName>
    </submittedName>
</protein>
<evidence type="ECO:0000313" key="2">
    <source>
        <dbReference type="Proteomes" id="UP001056120"/>
    </source>
</evidence>
<evidence type="ECO:0000313" key="1">
    <source>
        <dbReference type="EMBL" id="KAI3801407.1"/>
    </source>
</evidence>
<proteinExistence type="predicted"/>
<gene>
    <name evidence="1" type="ORF">L1987_29512</name>
</gene>
<reference evidence="1 2" key="2">
    <citation type="journal article" date="2022" name="Mol. Ecol. Resour.">
        <title>The genomes of chicory, endive, great burdock and yacon provide insights into Asteraceae paleo-polyploidization history and plant inulin production.</title>
        <authorList>
            <person name="Fan W."/>
            <person name="Wang S."/>
            <person name="Wang H."/>
            <person name="Wang A."/>
            <person name="Jiang F."/>
            <person name="Liu H."/>
            <person name="Zhao H."/>
            <person name="Xu D."/>
            <person name="Zhang Y."/>
        </authorList>
    </citation>
    <scope>NUCLEOTIDE SEQUENCE [LARGE SCALE GENOMIC DNA]</scope>
    <source>
        <strain evidence="2">cv. Yunnan</strain>
        <tissue evidence="1">Leaves</tissue>
    </source>
</reference>
<reference evidence="2" key="1">
    <citation type="journal article" date="2022" name="Mol. Ecol. Resour.">
        <title>The genomes of chicory, endive, great burdock and yacon provide insights into Asteraceae palaeo-polyploidization history and plant inulin production.</title>
        <authorList>
            <person name="Fan W."/>
            <person name="Wang S."/>
            <person name="Wang H."/>
            <person name="Wang A."/>
            <person name="Jiang F."/>
            <person name="Liu H."/>
            <person name="Zhao H."/>
            <person name="Xu D."/>
            <person name="Zhang Y."/>
        </authorList>
    </citation>
    <scope>NUCLEOTIDE SEQUENCE [LARGE SCALE GENOMIC DNA]</scope>
    <source>
        <strain evidence="2">cv. Yunnan</strain>
    </source>
</reference>